<sequence>MGCGRLFFGIRWSLVALWFLSLGCFSFALAWPSLQVCAKMEGFAMQRTNCVWWFYPMFWLFQISSEWQRGVQNAILFGDEMAWRDWKRVSRAKLKVALEKSENRTDTHKFQGGFSGMAIEVEWVACVTFPCFEAPGES</sequence>
<gene>
    <name evidence="2" type="ORF">LTRI10_LOCUS47140</name>
</gene>
<feature type="chain" id="PRO_5043416020" evidence="1">
    <location>
        <begin position="31"/>
        <end position="138"/>
    </location>
</feature>
<name>A0AAV2GAH5_9ROSI</name>
<reference evidence="2 3" key="1">
    <citation type="submission" date="2024-04" db="EMBL/GenBank/DDBJ databases">
        <authorList>
            <person name="Fracassetti M."/>
        </authorList>
    </citation>
    <scope>NUCLEOTIDE SEQUENCE [LARGE SCALE GENOMIC DNA]</scope>
</reference>
<accession>A0AAV2GAH5</accession>
<evidence type="ECO:0000313" key="3">
    <source>
        <dbReference type="Proteomes" id="UP001497516"/>
    </source>
</evidence>
<dbReference type="EMBL" id="OZ034821">
    <property type="protein sequence ID" value="CAL1407476.1"/>
    <property type="molecule type" value="Genomic_DNA"/>
</dbReference>
<evidence type="ECO:0000313" key="2">
    <source>
        <dbReference type="EMBL" id="CAL1407476.1"/>
    </source>
</evidence>
<dbReference type="PROSITE" id="PS51257">
    <property type="entry name" value="PROKAR_LIPOPROTEIN"/>
    <property type="match status" value="1"/>
</dbReference>
<protein>
    <submittedName>
        <fullName evidence="2">Uncharacterized protein</fullName>
    </submittedName>
</protein>
<keyword evidence="3" id="KW-1185">Reference proteome</keyword>
<evidence type="ECO:0000256" key="1">
    <source>
        <dbReference type="SAM" id="SignalP"/>
    </source>
</evidence>
<dbReference type="AlphaFoldDB" id="A0AAV2GAH5"/>
<keyword evidence="1" id="KW-0732">Signal</keyword>
<proteinExistence type="predicted"/>
<organism evidence="2 3">
    <name type="scientific">Linum trigynum</name>
    <dbReference type="NCBI Taxonomy" id="586398"/>
    <lineage>
        <taxon>Eukaryota</taxon>
        <taxon>Viridiplantae</taxon>
        <taxon>Streptophyta</taxon>
        <taxon>Embryophyta</taxon>
        <taxon>Tracheophyta</taxon>
        <taxon>Spermatophyta</taxon>
        <taxon>Magnoliopsida</taxon>
        <taxon>eudicotyledons</taxon>
        <taxon>Gunneridae</taxon>
        <taxon>Pentapetalae</taxon>
        <taxon>rosids</taxon>
        <taxon>fabids</taxon>
        <taxon>Malpighiales</taxon>
        <taxon>Linaceae</taxon>
        <taxon>Linum</taxon>
    </lineage>
</organism>
<feature type="signal peptide" evidence="1">
    <location>
        <begin position="1"/>
        <end position="30"/>
    </location>
</feature>
<dbReference type="Proteomes" id="UP001497516">
    <property type="component" value="Chromosome 8"/>
</dbReference>